<name>A0A382WG24_9ZZZZ</name>
<reference evidence="1" key="1">
    <citation type="submission" date="2018-05" db="EMBL/GenBank/DDBJ databases">
        <authorList>
            <person name="Lanie J.A."/>
            <person name="Ng W.-L."/>
            <person name="Kazmierczak K.M."/>
            <person name="Andrzejewski T.M."/>
            <person name="Davidsen T.M."/>
            <person name="Wayne K.J."/>
            <person name="Tettelin H."/>
            <person name="Glass J.I."/>
            <person name="Rusch D."/>
            <person name="Podicherti R."/>
            <person name="Tsui H.-C.T."/>
            <person name="Winkler M.E."/>
        </authorList>
    </citation>
    <scope>NUCLEOTIDE SEQUENCE</scope>
</reference>
<evidence type="ECO:0000313" key="1">
    <source>
        <dbReference type="EMBL" id="SVD57733.1"/>
    </source>
</evidence>
<proteinExistence type="predicted"/>
<dbReference type="GO" id="GO:0003824">
    <property type="term" value="F:catalytic activity"/>
    <property type="evidence" value="ECO:0007669"/>
    <property type="project" value="InterPro"/>
</dbReference>
<dbReference type="AlphaFoldDB" id="A0A382WG24"/>
<dbReference type="Gene3D" id="3.40.50.1580">
    <property type="entry name" value="Nucleoside phosphorylase domain"/>
    <property type="match status" value="1"/>
</dbReference>
<accession>A0A382WG24</accession>
<gene>
    <name evidence="1" type="ORF">METZ01_LOCUS410587</name>
</gene>
<dbReference type="InterPro" id="IPR035994">
    <property type="entry name" value="Nucleoside_phosphorylase_sf"/>
</dbReference>
<dbReference type="EMBL" id="UINC01159568">
    <property type="protein sequence ID" value="SVD57733.1"/>
    <property type="molecule type" value="Genomic_DNA"/>
</dbReference>
<protein>
    <submittedName>
        <fullName evidence="1">Uncharacterized protein</fullName>
    </submittedName>
</protein>
<sequence>MLKIITTQLSELLKEDHILQKHQIINPNNFNEMYNLFKTKTILSICIYDKTFSKKLKSGQIIPVCDHINNTGTNILIGHQKKLDIDFTDMSNLYQKRDRSIITVCCGKTLNTEERYPSHYMCNITTLARAMRINTIAGYLYNTK</sequence>
<organism evidence="1">
    <name type="scientific">marine metagenome</name>
    <dbReference type="NCBI Taxonomy" id="408172"/>
    <lineage>
        <taxon>unclassified sequences</taxon>
        <taxon>metagenomes</taxon>
        <taxon>ecological metagenomes</taxon>
    </lineage>
</organism>
<dbReference type="GO" id="GO:0009116">
    <property type="term" value="P:nucleoside metabolic process"/>
    <property type="evidence" value="ECO:0007669"/>
    <property type="project" value="InterPro"/>
</dbReference>